<evidence type="ECO:0000256" key="9">
    <source>
        <dbReference type="HAMAP-Rule" id="MF_00060"/>
    </source>
</evidence>
<evidence type="ECO:0000256" key="6">
    <source>
        <dbReference type="ARBA" id="ARBA00022723"/>
    </source>
</evidence>
<dbReference type="GO" id="GO:0046872">
    <property type="term" value="F:metal ion binding"/>
    <property type="evidence" value="ECO:0007669"/>
    <property type="project" value="UniProtKB-UniRule"/>
</dbReference>
<evidence type="ECO:0000256" key="8">
    <source>
        <dbReference type="ARBA" id="ARBA00022801"/>
    </source>
</evidence>
<evidence type="ECO:0000256" key="5">
    <source>
        <dbReference type="ARBA" id="ARBA00022490"/>
    </source>
</evidence>
<feature type="binding site" evidence="9">
    <location>
        <position position="31"/>
    </location>
    <ligand>
        <name>a divalent metal cation</name>
        <dbReference type="ChEBI" id="CHEBI:60240"/>
    </ligand>
</feature>
<dbReference type="InterPro" id="IPR002828">
    <property type="entry name" value="SurE-like_Pase/nucleotidase"/>
</dbReference>
<comment type="catalytic activity">
    <reaction evidence="1 9">
        <text>a ribonucleoside 5'-phosphate + H2O = a ribonucleoside + phosphate</text>
        <dbReference type="Rhea" id="RHEA:12484"/>
        <dbReference type="ChEBI" id="CHEBI:15377"/>
        <dbReference type="ChEBI" id="CHEBI:18254"/>
        <dbReference type="ChEBI" id="CHEBI:43474"/>
        <dbReference type="ChEBI" id="CHEBI:58043"/>
        <dbReference type="EC" id="3.1.3.5"/>
    </reaction>
</comment>
<comment type="cofactor">
    <cofactor evidence="2">
        <name>Mg(2+)</name>
        <dbReference type="ChEBI" id="CHEBI:18420"/>
    </cofactor>
</comment>
<dbReference type="NCBIfam" id="NF001490">
    <property type="entry name" value="PRK00346.1-4"/>
    <property type="match status" value="1"/>
</dbReference>
<dbReference type="AlphaFoldDB" id="A0A942A689"/>
<accession>A0A942A689</accession>
<feature type="domain" description="Survival protein SurE-like phosphatase/nucleotidase" evidence="10">
    <location>
        <begin position="25"/>
        <end position="207"/>
    </location>
</feature>
<comment type="cofactor">
    <cofactor evidence="9">
        <name>a divalent metal cation</name>
        <dbReference type="ChEBI" id="CHEBI:60240"/>
    </cofactor>
    <text evidence="9">Binds 1 divalent metal cation per subunit.</text>
</comment>
<dbReference type="PANTHER" id="PTHR30457">
    <property type="entry name" value="5'-NUCLEOTIDASE SURE"/>
    <property type="match status" value="1"/>
</dbReference>
<dbReference type="GO" id="GO:0005737">
    <property type="term" value="C:cytoplasm"/>
    <property type="evidence" value="ECO:0007669"/>
    <property type="project" value="UniProtKB-SubCell"/>
</dbReference>
<dbReference type="Pfam" id="PF01975">
    <property type="entry name" value="SurE"/>
    <property type="match status" value="1"/>
</dbReference>
<evidence type="ECO:0000256" key="4">
    <source>
        <dbReference type="ARBA" id="ARBA00011062"/>
    </source>
</evidence>
<feature type="binding site" evidence="9">
    <location>
        <position position="117"/>
    </location>
    <ligand>
        <name>a divalent metal cation</name>
        <dbReference type="ChEBI" id="CHEBI:60240"/>
    </ligand>
</feature>
<dbReference type="EMBL" id="JAANXD010000078">
    <property type="protein sequence ID" value="MBS1259037.1"/>
    <property type="molecule type" value="Genomic_DNA"/>
</dbReference>
<organism evidence="11 12">
    <name type="scientific">Candidatus Scalindua arabica</name>
    <dbReference type="NCBI Taxonomy" id="1127984"/>
    <lineage>
        <taxon>Bacteria</taxon>
        <taxon>Pseudomonadati</taxon>
        <taxon>Planctomycetota</taxon>
        <taxon>Candidatus Brocadiia</taxon>
        <taxon>Candidatus Brocadiales</taxon>
        <taxon>Candidatus Scalinduaceae</taxon>
        <taxon>Candidatus Scalindua</taxon>
    </lineage>
</organism>
<dbReference type="SUPFAM" id="SSF64167">
    <property type="entry name" value="SurE-like"/>
    <property type="match status" value="1"/>
</dbReference>
<keyword evidence="6 9" id="KW-0479">Metal-binding</keyword>
<feature type="binding site" evidence="9">
    <location>
        <position position="61"/>
    </location>
    <ligand>
        <name>a divalent metal cation</name>
        <dbReference type="ChEBI" id="CHEBI:60240"/>
    </ligand>
</feature>
<dbReference type="HAMAP" id="MF_00060">
    <property type="entry name" value="SurE"/>
    <property type="match status" value="1"/>
</dbReference>
<keyword evidence="7 9" id="KW-0547">Nucleotide-binding</keyword>
<comment type="similarity">
    <text evidence="4 9">Belongs to the SurE nucleotidase family.</text>
</comment>
<evidence type="ECO:0000313" key="11">
    <source>
        <dbReference type="EMBL" id="MBS1259037.1"/>
    </source>
</evidence>
<dbReference type="FunFam" id="3.40.1210.10:FF:000001">
    <property type="entry name" value="5'/3'-nucleotidase SurE"/>
    <property type="match status" value="1"/>
</dbReference>
<feature type="binding site" evidence="9">
    <location>
        <position position="30"/>
    </location>
    <ligand>
        <name>a divalent metal cation</name>
        <dbReference type="ChEBI" id="CHEBI:60240"/>
    </ligand>
</feature>
<comment type="caution">
    <text evidence="11">The sequence shown here is derived from an EMBL/GenBank/DDBJ whole genome shotgun (WGS) entry which is preliminary data.</text>
</comment>
<protein>
    <recommendedName>
        <fullName evidence="9">5'-nucleotidase SurE</fullName>
        <ecNumber evidence="9">3.1.3.5</ecNumber>
    </recommendedName>
    <alternativeName>
        <fullName evidence="9">Nucleoside 5'-monophosphate phosphohydrolase</fullName>
    </alternativeName>
</protein>
<dbReference type="PANTHER" id="PTHR30457:SF12">
    <property type="entry name" value="5'_3'-NUCLEOTIDASE SURE"/>
    <property type="match status" value="1"/>
</dbReference>
<evidence type="ECO:0000256" key="3">
    <source>
        <dbReference type="ARBA" id="ARBA00004496"/>
    </source>
</evidence>
<sequence>MISVSLCGIFFYSSLLIKLQIIVKIILTNDDGIYSPGILTLKKELMSFGTVTVVAPDVQKSGVGHTITFSHPLRVREVLVNGDFIGYGIDGSPADCVKLAVREIMKEKSDLLVSGINIGANVGINVLYSGTVAAAIEGALLGIPSVAISLEISESSPDIHGAADIAKDIVSHIINKELPRGTLLNVNIPNISKDKIKGIKITKQFSGDFDEHYEKRADPRGVAYYWLAGTGWPKIDVVGTDMHALKDGYISITPLRYDLTDNAFLKEVEAWGEAKR</sequence>
<dbReference type="GO" id="GO:0004309">
    <property type="term" value="F:exopolyphosphatase activity"/>
    <property type="evidence" value="ECO:0007669"/>
    <property type="project" value="TreeGrafter"/>
</dbReference>
<dbReference type="Gene3D" id="3.40.1210.10">
    <property type="entry name" value="Survival protein SurE-like phosphatase/nucleotidase"/>
    <property type="match status" value="1"/>
</dbReference>
<dbReference type="Proteomes" id="UP000722750">
    <property type="component" value="Unassembled WGS sequence"/>
</dbReference>
<keyword evidence="8 9" id="KW-0378">Hydrolase</keyword>
<reference evidence="11" key="1">
    <citation type="journal article" date="2021" name="ISME J.">
        <title>Fine-scale metabolic discontinuity in a stratified prokaryote microbiome of a Red Sea deep halocline.</title>
        <authorList>
            <person name="Michoud G."/>
            <person name="Ngugi D.K."/>
            <person name="Barozzi A."/>
            <person name="Merlino G."/>
            <person name="Calleja M.L."/>
            <person name="Delgado-Huertas A."/>
            <person name="Moran X.A.G."/>
            <person name="Daffonchio D."/>
        </authorList>
    </citation>
    <scope>NUCLEOTIDE SEQUENCE</scope>
    <source>
        <strain evidence="11">SuakinDeep_MAG55_1</strain>
    </source>
</reference>
<dbReference type="InterPro" id="IPR036523">
    <property type="entry name" value="SurE-like_sf"/>
</dbReference>
<evidence type="ECO:0000313" key="12">
    <source>
        <dbReference type="Proteomes" id="UP000722750"/>
    </source>
</evidence>
<dbReference type="GO" id="GO:0008253">
    <property type="term" value="F:5'-nucleotidase activity"/>
    <property type="evidence" value="ECO:0007669"/>
    <property type="project" value="UniProtKB-UniRule"/>
</dbReference>
<evidence type="ECO:0000259" key="10">
    <source>
        <dbReference type="Pfam" id="PF01975"/>
    </source>
</evidence>
<evidence type="ECO:0000256" key="7">
    <source>
        <dbReference type="ARBA" id="ARBA00022741"/>
    </source>
</evidence>
<comment type="subcellular location">
    <subcellularLocation>
        <location evidence="3 9">Cytoplasm</location>
    </subcellularLocation>
</comment>
<gene>
    <name evidence="9" type="primary">surE</name>
    <name evidence="11" type="ORF">MAG551_02103</name>
</gene>
<name>A0A942A689_9BACT</name>
<proteinExistence type="inferred from homology"/>
<dbReference type="InterPro" id="IPR030048">
    <property type="entry name" value="SurE"/>
</dbReference>
<dbReference type="GO" id="GO:0000166">
    <property type="term" value="F:nucleotide binding"/>
    <property type="evidence" value="ECO:0007669"/>
    <property type="project" value="UniProtKB-KW"/>
</dbReference>
<evidence type="ECO:0000256" key="1">
    <source>
        <dbReference type="ARBA" id="ARBA00000815"/>
    </source>
</evidence>
<comment type="function">
    <text evidence="9">Nucleotidase that shows phosphatase activity on nucleoside 5'-monophosphates.</text>
</comment>
<dbReference type="GO" id="GO:0008254">
    <property type="term" value="F:3'-nucleotidase activity"/>
    <property type="evidence" value="ECO:0007669"/>
    <property type="project" value="TreeGrafter"/>
</dbReference>
<dbReference type="EC" id="3.1.3.5" evidence="9"/>
<dbReference type="NCBIfam" id="NF001492">
    <property type="entry name" value="PRK00346.2-2"/>
    <property type="match status" value="1"/>
</dbReference>
<evidence type="ECO:0000256" key="2">
    <source>
        <dbReference type="ARBA" id="ARBA00001946"/>
    </source>
</evidence>
<keyword evidence="5 9" id="KW-0963">Cytoplasm</keyword>
<dbReference type="NCBIfam" id="TIGR00087">
    <property type="entry name" value="surE"/>
    <property type="match status" value="1"/>
</dbReference>